<feature type="compositionally biased region" description="Polar residues" evidence="5">
    <location>
        <begin position="643"/>
        <end position="655"/>
    </location>
</feature>
<dbReference type="eggNOG" id="ENOG502SG1J">
    <property type="taxonomic scope" value="Eukaryota"/>
</dbReference>
<evidence type="ECO:0000256" key="3">
    <source>
        <dbReference type="ARBA" id="ARBA00022833"/>
    </source>
</evidence>
<dbReference type="GeneID" id="20079255"/>
<feature type="compositionally biased region" description="Basic residues" evidence="5">
    <location>
        <begin position="847"/>
        <end position="859"/>
    </location>
</feature>
<feature type="compositionally biased region" description="Acidic residues" evidence="5">
    <location>
        <begin position="668"/>
        <end position="677"/>
    </location>
</feature>
<dbReference type="GO" id="GO:0070530">
    <property type="term" value="F:K63-linked polyubiquitin modification-dependent protein binding"/>
    <property type="evidence" value="ECO:0007669"/>
    <property type="project" value="TreeGrafter"/>
</dbReference>
<dbReference type="GO" id="GO:0071797">
    <property type="term" value="C:LUBAC complex"/>
    <property type="evidence" value="ECO:0007669"/>
    <property type="project" value="InterPro"/>
</dbReference>
<dbReference type="Gene3D" id="2.30.30.380">
    <property type="entry name" value="Zn-finger domain of Sec23/24"/>
    <property type="match status" value="2"/>
</dbReference>
<accession>A0A024UN79</accession>
<feature type="region of interest" description="Disordered" evidence="5">
    <location>
        <begin position="643"/>
        <end position="677"/>
    </location>
</feature>
<evidence type="ECO:0000259" key="6">
    <source>
        <dbReference type="PROSITE" id="PS50199"/>
    </source>
</evidence>
<dbReference type="InterPro" id="IPR001876">
    <property type="entry name" value="Znf_RanBP2"/>
</dbReference>
<evidence type="ECO:0000256" key="2">
    <source>
        <dbReference type="ARBA" id="ARBA00022771"/>
    </source>
</evidence>
<dbReference type="SMART" id="SM00547">
    <property type="entry name" value="ZnF_RBZ"/>
    <property type="match status" value="3"/>
</dbReference>
<sequence>MNFSQSQGGDSEARGRRCERTKEWECQMCTLLNTYKRKTCAACLSERAVSPDALSQAVPSTQTKKRIRLRLVSQINENEIDHCSNDDDDLDNMPLKSKKIHRVTQLSQSTMEAVSTDMHDGTDERIAVPRSMTEESVSISAMMDVVRKPAILHAPLDNKENEVIADESTSLETMRAKATIIHEESSKQLEVKYPRSLRNRHSLDVSVPLLKRHSLAASVDSFKAINGSEASSGITKTSPSTKGSVTSCQVQPTSDLFESSYRIATESDIVCADVVDVSASTLPPVPLASAKASALAIHHMSNVEEVTSAKPRGSFFYHISQDSTNLLRRRLRRKACGADGGLTSKAPVNGDNEITQTAIDIINSKWLTSNQRRQTASTLNEAGSAISLLSVVADGNPPQISQVAELSNVRRTSAMFDAPPPQPFKQEVSVLSQINVDKEVEAPSFQLLSFSMPSAPLAIAEKSIPETMTPVTSLPNGSQGAPSFDLLSGFISNQSRATPTIAVSQPSDYRQEVQAKDAVDDVARRRDSISSIYSKTSHIVNHFGATSPSTFVLRCPTNHHSSELVTSQASSNSDIALRQAGLDDSSDDEEVKPRKQLRANRLSVLSTSSTEWTCKWCTYVNEGCSTMECECCGQTKGSSMEQLKQTHTTNKTTPSYPKRSVVNVSNDDSSDASYDDDRDVEGPGWICKLCTYENVSNPTRCELCDTPKGSTMPSQTEMVQEYNHFDVDDVDMEFQVSNTNNQDVVDLTTASDGTRYTEYDDDSIEEISDTERANPSSPRDAPELREFTCFTPVATLRIKRDSIDYLSMFGANRGGKSYSDRLQSRIAESRRRISAEARGVTKTKPANGKRKKGSKKNRKSTGTASLHVENGPASRSFPAFQKASTAVKRRAQPAYQFQSESPPRDGAPQLLNANLQPKSRTKSMRVVTEEGDFGAFRSTRSSLLSAPVESIRMTTWEGHGSMRYDDD</sequence>
<dbReference type="OrthoDB" id="79903at2759"/>
<evidence type="ECO:0000313" key="7">
    <source>
        <dbReference type="EMBL" id="ETW07764.1"/>
    </source>
</evidence>
<dbReference type="SUPFAM" id="SSF90209">
    <property type="entry name" value="Ran binding protein zinc finger-like"/>
    <property type="match status" value="1"/>
</dbReference>
<dbReference type="PROSITE" id="PS01358">
    <property type="entry name" value="ZF_RANBP2_1"/>
    <property type="match status" value="2"/>
</dbReference>
<feature type="domain" description="RanBP2-type" evidence="6">
    <location>
        <begin position="680"/>
        <end position="710"/>
    </location>
</feature>
<dbReference type="EMBL" id="KI913954">
    <property type="protein sequence ID" value="ETW07764.1"/>
    <property type="molecule type" value="Genomic_DNA"/>
</dbReference>
<proteinExistence type="predicted"/>
<gene>
    <name evidence="7" type="ORF">H310_02205</name>
</gene>
<dbReference type="PANTHER" id="PTHR16004:SF3">
    <property type="entry name" value="E3 UBIQUITIN-PROTEIN LIGASE RNF31"/>
    <property type="match status" value="1"/>
</dbReference>
<evidence type="ECO:0000256" key="5">
    <source>
        <dbReference type="SAM" id="MobiDB-lite"/>
    </source>
</evidence>
<dbReference type="InterPro" id="IPR036443">
    <property type="entry name" value="Znf_RanBP2_sf"/>
</dbReference>
<dbReference type="PANTHER" id="PTHR16004">
    <property type="entry name" value="RING FINGER PROTEIN 31-RELATED"/>
    <property type="match status" value="1"/>
</dbReference>
<evidence type="ECO:0000256" key="4">
    <source>
        <dbReference type="PROSITE-ProRule" id="PRU00322"/>
    </source>
</evidence>
<dbReference type="PROSITE" id="PS50199">
    <property type="entry name" value="ZF_RANBP2_2"/>
    <property type="match status" value="2"/>
</dbReference>
<dbReference type="AlphaFoldDB" id="A0A024UN79"/>
<feature type="region of interest" description="Disordered" evidence="5">
    <location>
        <begin position="830"/>
        <end position="911"/>
    </location>
</feature>
<dbReference type="GO" id="GO:1990450">
    <property type="term" value="F:linear polyubiquitin binding"/>
    <property type="evidence" value="ECO:0007669"/>
    <property type="project" value="TreeGrafter"/>
</dbReference>
<evidence type="ECO:0000256" key="1">
    <source>
        <dbReference type="ARBA" id="ARBA00022723"/>
    </source>
</evidence>
<dbReference type="InterPro" id="IPR026254">
    <property type="entry name" value="RNF31-like"/>
</dbReference>
<reference evidence="7" key="1">
    <citation type="submission" date="2013-12" db="EMBL/GenBank/DDBJ databases">
        <title>The Genome Sequence of Aphanomyces invadans NJM9701.</title>
        <authorList>
            <consortium name="The Broad Institute Genomics Platform"/>
            <person name="Russ C."/>
            <person name="Tyler B."/>
            <person name="van West P."/>
            <person name="Dieguez-Uribeondo J."/>
            <person name="Young S.K."/>
            <person name="Zeng Q."/>
            <person name="Gargeya S."/>
            <person name="Fitzgerald M."/>
            <person name="Abouelleil A."/>
            <person name="Alvarado L."/>
            <person name="Chapman S.B."/>
            <person name="Gainer-Dewar J."/>
            <person name="Goldberg J."/>
            <person name="Griggs A."/>
            <person name="Gujja S."/>
            <person name="Hansen M."/>
            <person name="Howarth C."/>
            <person name="Imamovic A."/>
            <person name="Ireland A."/>
            <person name="Larimer J."/>
            <person name="McCowan C."/>
            <person name="Murphy C."/>
            <person name="Pearson M."/>
            <person name="Poon T.W."/>
            <person name="Priest M."/>
            <person name="Roberts A."/>
            <person name="Saif S."/>
            <person name="Shea T."/>
            <person name="Sykes S."/>
            <person name="Wortman J."/>
            <person name="Nusbaum C."/>
            <person name="Birren B."/>
        </authorList>
    </citation>
    <scope>NUCLEOTIDE SEQUENCE [LARGE SCALE GENOMIC DNA]</scope>
    <source>
        <strain evidence="7">NJM9701</strain>
    </source>
</reference>
<organism evidence="7">
    <name type="scientific">Aphanomyces invadans</name>
    <dbReference type="NCBI Taxonomy" id="157072"/>
    <lineage>
        <taxon>Eukaryota</taxon>
        <taxon>Sar</taxon>
        <taxon>Stramenopiles</taxon>
        <taxon>Oomycota</taxon>
        <taxon>Saprolegniomycetes</taxon>
        <taxon>Saprolegniales</taxon>
        <taxon>Verrucalvaceae</taxon>
        <taxon>Aphanomyces</taxon>
    </lineage>
</organism>
<dbReference type="GO" id="GO:0061630">
    <property type="term" value="F:ubiquitin protein ligase activity"/>
    <property type="evidence" value="ECO:0007669"/>
    <property type="project" value="TreeGrafter"/>
</dbReference>
<dbReference type="GO" id="GO:0008270">
    <property type="term" value="F:zinc ion binding"/>
    <property type="evidence" value="ECO:0007669"/>
    <property type="project" value="UniProtKB-KW"/>
</dbReference>
<protein>
    <recommendedName>
        <fullName evidence="6">RanBP2-type domain-containing protein</fullName>
    </recommendedName>
</protein>
<dbReference type="GO" id="GO:0097039">
    <property type="term" value="P:protein linear polyubiquitination"/>
    <property type="evidence" value="ECO:0007669"/>
    <property type="project" value="TreeGrafter"/>
</dbReference>
<dbReference type="GO" id="GO:0036435">
    <property type="term" value="F:K48-linked polyubiquitin modification-dependent protein binding"/>
    <property type="evidence" value="ECO:0007669"/>
    <property type="project" value="TreeGrafter"/>
</dbReference>
<keyword evidence="2 4" id="KW-0863">Zinc-finger</keyword>
<dbReference type="VEuPathDB" id="FungiDB:H310_02205"/>
<keyword evidence="3" id="KW-0862">Zinc</keyword>
<name>A0A024UN79_9STRA</name>
<dbReference type="RefSeq" id="XP_008863857.1">
    <property type="nucleotide sequence ID" value="XM_008865635.1"/>
</dbReference>
<keyword evidence="1" id="KW-0479">Metal-binding</keyword>
<feature type="domain" description="RanBP2-type" evidence="6">
    <location>
        <begin position="20"/>
        <end position="49"/>
    </location>
</feature>